<evidence type="ECO:0008006" key="3">
    <source>
        <dbReference type="Google" id="ProtNLM"/>
    </source>
</evidence>
<name>A0A077LZK1_9MICO</name>
<protein>
    <recommendedName>
        <fullName evidence="3">Phasin domain-containing protein</fullName>
    </recommendedName>
</protein>
<evidence type="ECO:0000313" key="1">
    <source>
        <dbReference type="EMBL" id="CCH79041.1"/>
    </source>
</evidence>
<dbReference type="EMBL" id="CAJB01000334">
    <property type="protein sequence ID" value="CCH79041.1"/>
    <property type="molecule type" value="Genomic_DNA"/>
</dbReference>
<organism evidence="1 2">
    <name type="scientific">Nostocoides japonicum T1-X7</name>
    <dbReference type="NCBI Taxonomy" id="1194083"/>
    <lineage>
        <taxon>Bacteria</taxon>
        <taxon>Bacillati</taxon>
        <taxon>Actinomycetota</taxon>
        <taxon>Actinomycetes</taxon>
        <taxon>Micrococcales</taxon>
        <taxon>Intrasporangiaceae</taxon>
        <taxon>Nostocoides</taxon>
    </lineage>
</organism>
<dbReference type="AlphaFoldDB" id="A0A077LZK1"/>
<comment type="caution">
    <text evidence="1">The sequence shown here is derived from an EMBL/GenBank/DDBJ whole genome shotgun (WGS) entry which is preliminary data.</text>
</comment>
<keyword evidence="2" id="KW-1185">Reference proteome</keyword>
<dbReference type="Proteomes" id="UP000035721">
    <property type="component" value="Unassembled WGS sequence"/>
</dbReference>
<sequence length="97" mass="10736">MTTSPFNESTRRYAELVEQNQLAMLNAIESWTRASRDAATRLGSPTAVTPSLDTDGLVDQVYDFASKMLEVQRGLTKQLLNAAVESAKDADRKMRKG</sequence>
<proteinExistence type="predicted"/>
<gene>
    <name evidence="1" type="ORF">BN12_40011</name>
</gene>
<dbReference type="RefSeq" id="WP_048549677.1">
    <property type="nucleotide sequence ID" value="NZ_HF570958.1"/>
</dbReference>
<dbReference type="OrthoDB" id="3578575at2"/>
<accession>A0A077LZK1</accession>
<reference evidence="1 2" key="1">
    <citation type="journal article" date="2013" name="ISME J.">
        <title>A metabolic model for members of the genus Tetrasphaera involved in enhanced biological phosphorus removal.</title>
        <authorList>
            <person name="Kristiansen R."/>
            <person name="Nguyen H.T.T."/>
            <person name="Saunders A.M."/>
            <person name="Nielsen J.L."/>
            <person name="Wimmer R."/>
            <person name="Le V.Q."/>
            <person name="McIlroy S.J."/>
            <person name="Petrovski S."/>
            <person name="Seviour R.J."/>
            <person name="Calteau A."/>
            <person name="Nielsen K.L."/>
            <person name="Nielsen P.H."/>
        </authorList>
    </citation>
    <scope>NUCLEOTIDE SEQUENCE [LARGE SCALE GENOMIC DNA]</scope>
    <source>
        <strain evidence="1 2">T1-X7</strain>
    </source>
</reference>
<evidence type="ECO:0000313" key="2">
    <source>
        <dbReference type="Proteomes" id="UP000035721"/>
    </source>
</evidence>
<dbReference type="STRING" id="1194083.BN12_40011"/>